<evidence type="ECO:0000313" key="1">
    <source>
        <dbReference type="EMBL" id="TGX53695.1"/>
    </source>
</evidence>
<name>A0A4S1XCY7_9SPHN</name>
<dbReference type="AlphaFoldDB" id="A0A4S1XCY7"/>
<reference evidence="1 2" key="1">
    <citation type="submission" date="2019-04" db="EMBL/GenBank/DDBJ databases">
        <title>Sphingomonas psychrotolerans sp. nov., isolated from soil in the Tianshan Mountains, Xinjiang, China.</title>
        <authorList>
            <person name="Luo Y."/>
            <person name="Sheng H."/>
        </authorList>
    </citation>
    <scope>NUCLEOTIDE SEQUENCE [LARGE SCALE GENOMIC DNA]</scope>
    <source>
        <strain evidence="1 2">ZFGT-11</strain>
    </source>
</reference>
<protein>
    <submittedName>
        <fullName evidence="1">Uncharacterized protein</fullName>
    </submittedName>
</protein>
<proteinExistence type="predicted"/>
<organism evidence="1 2">
    <name type="scientific">Sphingomonas gei</name>
    <dbReference type="NCBI Taxonomy" id="1395960"/>
    <lineage>
        <taxon>Bacteria</taxon>
        <taxon>Pseudomonadati</taxon>
        <taxon>Pseudomonadota</taxon>
        <taxon>Alphaproteobacteria</taxon>
        <taxon>Sphingomonadales</taxon>
        <taxon>Sphingomonadaceae</taxon>
        <taxon>Sphingomonas</taxon>
    </lineage>
</organism>
<comment type="caution">
    <text evidence="1">The sequence shown here is derived from an EMBL/GenBank/DDBJ whole genome shotgun (WGS) entry which is preliminary data.</text>
</comment>
<dbReference type="OrthoDB" id="7605585at2"/>
<gene>
    <name evidence="1" type="ORF">E5A73_12830</name>
</gene>
<evidence type="ECO:0000313" key="2">
    <source>
        <dbReference type="Proteomes" id="UP000306147"/>
    </source>
</evidence>
<accession>A0A4S1XCY7</accession>
<sequence>MATFKPNVPVVQKDPVVSVDVSASNPLSTGKHTFILTVVDDSGNESDKVSIDVIVQDTDRPTAVLDAVDKNGNILALPLVVAPGASFILSGVRSKDATGKIKEYRFTMDPA</sequence>
<keyword evidence="2" id="KW-1185">Reference proteome</keyword>
<dbReference type="EMBL" id="SRXT01000004">
    <property type="protein sequence ID" value="TGX53695.1"/>
    <property type="molecule type" value="Genomic_DNA"/>
</dbReference>
<dbReference type="RefSeq" id="WP_135964198.1">
    <property type="nucleotide sequence ID" value="NZ_SRXT01000004.1"/>
</dbReference>
<dbReference type="Proteomes" id="UP000306147">
    <property type="component" value="Unassembled WGS sequence"/>
</dbReference>